<dbReference type="EMBL" id="JAFBBK010000001">
    <property type="protein sequence ID" value="MBM7413761.1"/>
    <property type="molecule type" value="Genomic_DNA"/>
</dbReference>
<sequence length="323" mass="32388">MVCSRSGVAFAATSAIAFGMSGPFAKALTDTGWSPESAVLARIVGGAVILLPVVVLLRRGALRGLLSAPVTVVAYGVVAVAGAQVCFFNAIQHLSVGVALMLEYLGPVLVIGWIAITTRRRPRPTTMAGVALALGGALVVLDVFDGAVFDPVGVLWGLSAAVCLAFYFVVSAKQGDAVDPLVLSAAGLAVGAIVVGVAGMLGMVPLHVSTNDVALDGRAWPWWTAVAVLALVSAAVAYVFGIMASRALGASTASVIALVEVLCAVGAAWLLLGETVSLTQIAGGAAILTGAAVVQWRSDAPPLVEALPASAGMDGSHGVSVLP</sequence>
<comment type="subcellular location">
    <subcellularLocation>
        <location evidence="1">Cell membrane</location>
        <topology evidence="1">Multi-pass membrane protein</topology>
    </subcellularLocation>
</comment>
<dbReference type="InterPro" id="IPR000620">
    <property type="entry name" value="EamA_dom"/>
</dbReference>
<dbReference type="Proteomes" id="UP000703038">
    <property type="component" value="Unassembled WGS sequence"/>
</dbReference>
<keyword evidence="6 7" id="KW-0472">Membrane</keyword>
<evidence type="ECO:0000313" key="9">
    <source>
        <dbReference type="EMBL" id="MBM7413761.1"/>
    </source>
</evidence>
<feature type="transmembrane region" description="Helical" evidence="7">
    <location>
        <begin position="182"/>
        <end position="208"/>
    </location>
</feature>
<keyword evidence="10" id="KW-1185">Reference proteome</keyword>
<dbReference type="PANTHER" id="PTHR42920:SF5">
    <property type="entry name" value="EAMA DOMAIN-CONTAINING PROTEIN"/>
    <property type="match status" value="1"/>
</dbReference>
<feature type="transmembrane region" description="Helical" evidence="7">
    <location>
        <begin position="69"/>
        <end position="91"/>
    </location>
</feature>
<reference evidence="9 10" key="1">
    <citation type="submission" date="2021-01" db="EMBL/GenBank/DDBJ databases">
        <title>Genomics of switchgrass bacterial isolates.</title>
        <authorList>
            <person name="Shade A."/>
        </authorList>
    </citation>
    <scope>NUCLEOTIDE SEQUENCE [LARGE SCALE GENOMIC DNA]</scope>
    <source>
        <strain evidence="9 10">PvP111</strain>
    </source>
</reference>
<keyword evidence="4 7" id="KW-0812">Transmembrane</keyword>
<feature type="transmembrane region" description="Helical" evidence="7">
    <location>
        <begin position="97"/>
        <end position="116"/>
    </location>
</feature>
<keyword evidence="5 7" id="KW-1133">Transmembrane helix</keyword>
<feature type="transmembrane region" description="Helical" evidence="7">
    <location>
        <begin position="153"/>
        <end position="170"/>
    </location>
</feature>
<evidence type="ECO:0000256" key="4">
    <source>
        <dbReference type="ARBA" id="ARBA00022692"/>
    </source>
</evidence>
<accession>A0ABS2KR73</accession>
<keyword evidence="3" id="KW-1003">Cell membrane</keyword>
<feature type="transmembrane region" description="Helical" evidence="7">
    <location>
        <begin position="247"/>
        <end position="272"/>
    </location>
</feature>
<evidence type="ECO:0000256" key="3">
    <source>
        <dbReference type="ARBA" id="ARBA00022475"/>
    </source>
</evidence>
<feature type="domain" description="EamA" evidence="8">
    <location>
        <begin position="153"/>
        <end position="294"/>
    </location>
</feature>
<dbReference type="PANTHER" id="PTHR42920">
    <property type="entry name" value="OS03G0707200 PROTEIN-RELATED"/>
    <property type="match status" value="1"/>
</dbReference>
<dbReference type="RefSeq" id="WP_204866457.1">
    <property type="nucleotide sequence ID" value="NZ_JAFBBK010000001.1"/>
</dbReference>
<proteinExistence type="inferred from homology"/>
<organism evidence="9 10">
    <name type="scientific">Rhodococcoides corynebacterioides</name>
    <dbReference type="NCBI Taxonomy" id="53972"/>
    <lineage>
        <taxon>Bacteria</taxon>
        <taxon>Bacillati</taxon>
        <taxon>Actinomycetota</taxon>
        <taxon>Actinomycetes</taxon>
        <taxon>Mycobacteriales</taxon>
        <taxon>Nocardiaceae</taxon>
        <taxon>Rhodococcoides</taxon>
    </lineage>
</organism>
<dbReference type="InterPro" id="IPR051258">
    <property type="entry name" value="Diverse_Substrate_Transporter"/>
</dbReference>
<evidence type="ECO:0000256" key="5">
    <source>
        <dbReference type="ARBA" id="ARBA00022989"/>
    </source>
</evidence>
<feature type="transmembrane region" description="Helical" evidence="7">
    <location>
        <begin position="128"/>
        <end position="147"/>
    </location>
</feature>
<evidence type="ECO:0000256" key="7">
    <source>
        <dbReference type="SAM" id="Phobius"/>
    </source>
</evidence>
<comment type="caution">
    <text evidence="9">The sequence shown here is derived from an EMBL/GenBank/DDBJ whole genome shotgun (WGS) entry which is preliminary data.</text>
</comment>
<evidence type="ECO:0000313" key="10">
    <source>
        <dbReference type="Proteomes" id="UP000703038"/>
    </source>
</evidence>
<feature type="transmembrane region" description="Helical" evidence="7">
    <location>
        <begin position="220"/>
        <end position="240"/>
    </location>
</feature>
<dbReference type="Pfam" id="PF00892">
    <property type="entry name" value="EamA"/>
    <property type="match status" value="2"/>
</dbReference>
<protein>
    <submittedName>
        <fullName evidence="9">Drug/metabolite transporter (DMT)-like permease</fullName>
    </submittedName>
</protein>
<evidence type="ECO:0000256" key="2">
    <source>
        <dbReference type="ARBA" id="ARBA00007362"/>
    </source>
</evidence>
<comment type="similarity">
    <text evidence="2">Belongs to the EamA transporter family.</text>
</comment>
<evidence type="ECO:0000256" key="6">
    <source>
        <dbReference type="ARBA" id="ARBA00023136"/>
    </source>
</evidence>
<dbReference type="InterPro" id="IPR037185">
    <property type="entry name" value="EmrE-like"/>
</dbReference>
<dbReference type="SUPFAM" id="SSF103481">
    <property type="entry name" value="Multidrug resistance efflux transporter EmrE"/>
    <property type="match status" value="2"/>
</dbReference>
<evidence type="ECO:0000256" key="1">
    <source>
        <dbReference type="ARBA" id="ARBA00004651"/>
    </source>
</evidence>
<gene>
    <name evidence="9" type="ORF">JOE42_000494</name>
</gene>
<name>A0ABS2KR73_9NOCA</name>
<feature type="domain" description="EamA" evidence="8">
    <location>
        <begin position="6"/>
        <end position="141"/>
    </location>
</feature>
<feature type="transmembrane region" description="Helical" evidence="7">
    <location>
        <begin position="37"/>
        <end position="57"/>
    </location>
</feature>
<evidence type="ECO:0000259" key="8">
    <source>
        <dbReference type="Pfam" id="PF00892"/>
    </source>
</evidence>